<dbReference type="InterPro" id="IPR023214">
    <property type="entry name" value="HAD_sf"/>
</dbReference>
<keyword evidence="1" id="KW-1185">Reference proteome</keyword>
<dbReference type="RefSeq" id="XP_006815193.1">
    <property type="nucleotide sequence ID" value="XM_006815130.1"/>
</dbReference>
<dbReference type="PIRSF" id="PIRSF000915">
    <property type="entry name" value="PGP-type_phosphatase"/>
    <property type="match status" value="1"/>
</dbReference>
<name>A0ABM0M5A2_SACKO</name>
<evidence type="ECO:0000313" key="1">
    <source>
        <dbReference type="Proteomes" id="UP000694865"/>
    </source>
</evidence>
<reference evidence="2" key="1">
    <citation type="submission" date="2025-08" db="UniProtKB">
        <authorList>
            <consortium name="RefSeq"/>
        </authorList>
    </citation>
    <scope>IDENTIFICATION</scope>
    <source>
        <tissue evidence="2">Testes</tissue>
    </source>
</reference>
<dbReference type="GeneID" id="100370205"/>
<dbReference type="Pfam" id="PF13242">
    <property type="entry name" value="Hydrolase_like"/>
    <property type="match status" value="1"/>
</dbReference>
<protein>
    <submittedName>
        <fullName evidence="2">Phosphoglycolate phosphatase-like</fullName>
    </submittedName>
</protein>
<dbReference type="InterPro" id="IPR006357">
    <property type="entry name" value="HAD-SF_hydro_IIA"/>
</dbReference>
<dbReference type="Proteomes" id="UP000694865">
    <property type="component" value="Unplaced"/>
</dbReference>
<proteinExistence type="predicted"/>
<dbReference type="InterPro" id="IPR036412">
    <property type="entry name" value="HAD-like_sf"/>
</dbReference>
<dbReference type="Gene3D" id="3.40.50.1000">
    <property type="entry name" value="HAD superfamily/HAD-like"/>
    <property type="match status" value="1"/>
</dbReference>
<dbReference type="PANTHER" id="PTHR19288">
    <property type="entry name" value="4-NITROPHENYLPHOSPHATASE-RELATED"/>
    <property type="match status" value="1"/>
</dbReference>
<accession>A0ABM0M5A2</accession>
<dbReference type="PANTHER" id="PTHR19288:SF93">
    <property type="entry name" value="FI11325P-RELATED"/>
    <property type="match status" value="1"/>
</dbReference>
<gene>
    <name evidence="2" type="primary">LOC100370205</name>
</gene>
<evidence type="ECO:0000313" key="2">
    <source>
        <dbReference type="RefSeq" id="XP_006815193.1"/>
    </source>
</evidence>
<dbReference type="SUPFAM" id="SSF56784">
    <property type="entry name" value="HAD-like"/>
    <property type="match status" value="1"/>
</dbReference>
<organism evidence="1 2">
    <name type="scientific">Saccoglossus kowalevskii</name>
    <name type="common">Acorn worm</name>
    <dbReference type="NCBI Taxonomy" id="10224"/>
    <lineage>
        <taxon>Eukaryota</taxon>
        <taxon>Metazoa</taxon>
        <taxon>Hemichordata</taxon>
        <taxon>Enteropneusta</taxon>
        <taxon>Harrimaniidae</taxon>
        <taxon>Saccoglossus</taxon>
    </lineage>
</organism>
<sequence>MAACKELTANLVHDFLSSIDTILCDCDGVLWGHDTALPGAAETLTKMRRLEEIVCPAFTAASYLKYCLKFTGKVYLVGSKGMADELDLMDIQYVGEGPDPATSLDIDEWKALSIDKEVKAVLVGFDEHFSYIKLIKASTYLSDPGCVFIATNQDEKFPVTGDIVIPDVGVLVSAVGTAVQRQPVVVGKRANIFFKLQWYQSAKKVVIGDQLTSDILMGRRNGLKTLLVETGLDKRSDAIENMQSKSTE</sequence>